<evidence type="ECO:0000313" key="3">
    <source>
        <dbReference type="Proteomes" id="UP000326921"/>
    </source>
</evidence>
<evidence type="ECO:0000313" key="2">
    <source>
        <dbReference type="EMBL" id="QGA27919.1"/>
    </source>
</evidence>
<dbReference type="EMBL" id="CP045652">
    <property type="protein sequence ID" value="QGA27919.1"/>
    <property type="molecule type" value="Genomic_DNA"/>
</dbReference>
<evidence type="ECO:0000256" key="1">
    <source>
        <dbReference type="SAM" id="Phobius"/>
    </source>
</evidence>
<name>A0A5Q0QF66_9SPHI</name>
<keyword evidence="1" id="KW-1133">Transmembrane helix</keyword>
<protein>
    <submittedName>
        <fullName evidence="2">Conjugative transposon protein TraK</fullName>
    </submittedName>
</protein>
<dbReference type="InterPro" id="IPR022276">
    <property type="entry name" value="Conjug_transposon_TraK"/>
</dbReference>
<dbReference type="Proteomes" id="UP000326921">
    <property type="component" value="Chromosome"/>
</dbReference>
<reference evidence="2 3" key="1">
    <citation type="submission" date="2019-10" db="EMBL/GenBank/DDBJ databases">
        <authorList>
            <person name="Dong K."/>
        </authorList>
    </citation>
    <scope>NUCLEOTIDE SEQUENCE [LARGE SCALE GENOMIC DNA]</scope>
    <source>
        <strain evidence="3">dk4302</strain>
    </source>
</reference>
<dbReference type="AlphaFoldDB" id="A0A5Q0QF66"/>
<gene>
    <name evidence="2" type="primary">traK</name>
    <name evidence="2" type="ORF">GFH32_17000</name>
</gene>
<keyword evidence="1" id="KW-0472">Membrane</keyword>
<dbReference type="NCBIfam" id="TIGR03781">
    <property type="entry name" value="Bac_Flav_CT_K"/>
    <property type="match status" value="1"/>
</dbReference>
<dbReference type="KEGG" id="sphe:GFH32_17000"/>
<keyword evidence="1" id="KW-0812">Transmembrane</keyword>
<proteinExistence type="predicted"/>
<dbReference type="RefSeq" id="WP_153512746.1">
    <property type="nucleotide sequence ID" value="NZ_CP045652.1"/>
</dbReference>
<feature type="transmembrane region" description="Helical" evidence="1">
    <location>
        <begin position="18"/>
        <end position="38"/>
    </location>
</feature>
<accession>A0A5Q0QF66</accession>
<sequence length="206" mass="23789">MFTKIKHIDTAFQQLRSLALWVIVCCFSMLTTAFLLGYRLISRTQDRIYVLAGSQAIPAFASSTRDNLSVEARHHVACFHQYFFTLDPDENAIKRSLQKALYLADITAKRVYDDLQENGFYSSVISGNVNQTIQVDSVQLDEDVYPLKFRCFATQQIVRPKSFTNRRLITEGQLRQISRSDNNPHGFLIERWKTILNQDLSTQTRN</sequence>
<keyword evidence="3" id="KW-1185">Reference proteome</keyword>
<organism evidence="2 3">
    <name type="scientific">Sphingobacterium zhuxiongii</name>
    <dbReference type="NCBI Taxonomy" id="2662364"/>
    <lineage>
        <taxon>Bacteria</taxon>
        <taxon>Pseudomonadati</taxon>
        <taxon>Bacteroidota</taxon>
        <taxon>Sphingobacteriia</taxon>
        <taxon>Sphingobacteriales</taxon>
        <taxon>Sphingobacteriaceae</taxon>
        <taxon>Sphingobacterium</taxon>
    </lineage>
</organism>